<dbReference type="InterPro" id="IPR028085">
    <property type="entry name" value="FNIP_mid_dom"/>
</dbReference>
<dbReference type="InterPro" id="IPR026156">
    <property type="entry name" value="FNIP_fam"/>
</dbReference>
<dbReference type="PRINTS" id="PR02073">
    <property type="entry name" value="FOLLICULNIP1"/>
</dbReference>
<feature type="compositionally biased region" description="Polar residues" evidence="7">
    <location>
        <begin position="674"/>
        <end position="685"/>
    </location>
</feature>
<evidence type="ECO:0000256" key="4">
    <source>
        <dbReference type="ARBA" id="ARBA00022490"/>
    </source>
</evidence>
<dbReference type="GO" id="GO:0051087">
    <property type="term" value="F:protein-folding chaperone binding"/>
    <property type="evidence" value="ECO:0007669"/>
    <property type="project" value="TreeGrafter"/>
</dbReference>
<feature type="compositionally biased region" description="Basic and acidic residues" evidence="7">
    <location>
        <begin position="686"/>
        <end position="697"/>
    </location>
</feature>
<dbReference type="Pfam" id="PF14636">
    <property type="entry name" value="FNIP_N"/>
    <property type="match status" value="1"/>
</dbReference>
<comment type="caution">
    <text evidence="9">The sequence shown here is derived from an EMBL/GenBank/DDBJ whole genome shotgun (WGS) entry which is preliminary data.</text>
</comment>
<dbReference type="GO" id="GO:0042030">
    <property type="term" value="F:ATPase inhibitor activity"/>
    <property type="evidence" value="ECO:0007669"/>
    <property type="project" value="TreeGrafter"/>
</dbReference>
<proteinExistence type="inferred from homology"/>
<gene>
    <name evidence="9" type="ORF">K493DRAFT_332904</name>
</gene>
<evidence type="ECO:0000256" key="7">
    <source>
        <dbReference type="SAM" id="MobiDB-lite"/>
    </source>
</evidence>
<comment type="similarity">
    <text evidence="3">Belongs to the FNIP family.</text>
</comment>
<evidence type="ECO:0000313" key="10">
    <source>
        <dbReference type="Proteomes" id="UP000193498"/>
    </source>
</evidence>
<name>A0A1Y1Z9J1_9FUNG</name>
<sequence>MLQKLFRKHSLEQSQEKHVNALLEPMSWTPAPFEPRQIRVLVCQDNGDKRKIPLLDTNLTFDEAGGQFLSSSSPSTRNGSSSSWSDGSFFSPRSKRNSTNTLPFSTGNSSTMSSYKKLSYNLDIIGEMMFGAVPLSYKGMTTKIHHIKGAKPQILLTKLFSINMGDLEQCSGKARRSMSINSECSDISSESWSTSANDYWSPNLINRSSNGVDFGKTNGNHSRHDSFSSSIFSVDGNNSDEENTSRAYPTGIPNPKNHRASSVHSLSSSVSSYKDKRLWRSGQTSIENGVFNPTPLPGKPCVGESSALKHSSRSIMYSIGIVISLEDNKSLKDYLFSHFSLLEARLHKLHGVVMNLLCPLLRKNLMKAHCPQSSMYPHRSGSLASLPPYSLQTEAVLVEAVHKFVQDVCDLYRTPRLQTPLWLNLHTFPSNQKVYYQTFISELTDILAKFETPKFNCFISTLFTAVLTNHLSWVPTVTPPGLSGASNSEMKHPFDTTGLSYNPLWAQYSDLYGNTGNPPKLCRVIVVGTNATFVKRILYILSYLLRCNEVFENVEEYVVDDYDSQSDSSSIPRENLDSPLYGDTQPFSTILNLSGSTEHSNRKYPAPFVATLKNSELEVCNRVNYLKESHPTQNNMFQETLTSSPKVLETSPEFDGKFEKNVGLPLAKHASKVSHVTEQLNNSTNGRKESNKGEKVIDSPLQWGNIERRSTGGSNVHHGPDGGAPLSIPATDDLPSRPDGFVEIPMIGSQVVAQIPDAEEQGDLRPDRLFAKSFGRSMMVGYCPKYMPDFVLMGLPRFDFLDELENDLKDSVQYHVDGPVSQSSCIIADTNTWQCNIVDYIARSSDPGFEENFNPKKGVTIQRVVASDFIRQTLTQMQSLFRLGIPAESCARYFEDMLQELFLKSRIIAEVLDSQEIDREIDQKALGAIVSLKESDMPLLLSVAKTHSLGLIRDLNKQM</sequence>
<feature type="region of interest" description="Disordered" evidence="7">
    <location>
        <begin position="669"/>
        <end position="738"/>
    </location>
</feature>
<dbReference type="InterPro" id="IPR028084">
    <property type="entry name" value="FNIP_N_dom"/>
</dbReference>
<dbReference type="AlphaFoldDB" id="A0A1Y1Z9J1"/>
<evidence type="ECO:0000256" key="5">
    <source>
        <dbReference type="ARBA" id="ARBA00023136"/>
    </source>
</evidence>
<feature type="region of interest" description="Disordered" evidence="7">
    <location>
        <begin position="67"/>
        <end position="113"/>
    </location>
</feature>
<dbReference type="InterPro" id="IPR037545">
    <property type="entry name" value="DENN_FNIP1/2"/>
</dbReference>
<dbReference type="Proteomes" id="UP000193498">
    <property type="component" value="Unassembled WGS sequence"/>
</dbReference>
<evidence type="ECO:0000256" key="3">
    <source>
        <dbReference type="ARBA" id="ARBA00007541"/>
    </source>
</evidence>
<feature type="compositionally biased region" description="Low complexity" evidence="7">
    <location>
        <begin position="70"/>
        <end position="92"/>
    </location>
</feature>
<evidence type="ECO:0000259" key="8">
    <source>
        <dbReference type="PROSITE" id="PS51836"/>
    </source>
</evidence>
<evidence type="ECO:0000256" key="2">
    <source>
        <dbReference type="ARBA" id="ARBA00004656"/>
    </source>
</evidence>
<evidence type="ECO:0000313" key="9">
    <source>
        <dbReference type="EMBL" id="ORY06943.1"/>
    </source>
</evidence>
<feature type="domain" description="UDENN FNIP1/2-type" evidence="8">
    <location>
        <begin position="33"/>
        <end position="947"/>
    </location>
</feature>
<reference evidence="9 10" key="1">
    <citation type="submission" date="2016-07" db="EMBL/GenBank/DDBJ databases">
        <title>Pervasive Adenine N6-methylation of Active Genes in Fungi.</title>
        <authorList>
            <consortium name="DOE Joint Genome Institute"/>
            <person name="Mondo S.J."/>
            <person name="Dannebaum R.O."/>
            <person name="Kuo R.C."/>
            <person name="Labutti K."/>
            <person name="Haridas S."/>
            <person name="Kuo A."/>
            <person name="Salamov A."/>
            <person name="Ahrendt S.R."/>
            <person name="Lipzen A."/>
            <person name="Sullivan W."/>
            <person name="Andreopoulos W.B."/>
            <person name="Clum A."/>
            <person name="Lindquist E."/>
            <person name="Daum C."/>
            <person name="Ramamoorthy G.K."/>
            <person name="Gryganskyi A."/>
            <person name="Culley D."/>
            <person name="Magnuson J.K."/>
            <person name="James T.Y."/>
            <person name="O'Malley M.A."/>
            <person name="Stajich J.E."/>
            <person name="Spatafora J.W."/>
            <person name="Visel A."/>
            <person name="Grigoriev I.V."/>
        </authorList>
    </citation>
    <scope>NUCLEOTIDE SEQUENCE [LARGE SCALE GENOMIC DNA]</scope>
    <source>
        <strain evidence="9 10">CBS 931.73</strain>
    </source>
</reference>
<dbReference type="PANTHER" id="PTHR21634">
    <property type="entry name" value="RE13835P"/>
    <property type="match status" value="1"/>
</dbReference>
<evidence type="ECO:0000256" key="6">
    <source>
        <dbReference type="ARBA" id="ARBA00023228"/>
    </source>
</evidence>
<keyword evidence="10" id="KW-1185">Reference proteome</keyword>
<protein>
    <recommendedName>
        <fullName evidence="8">UDENN FNIP1/2-type domain-containing protein</fullName>
    </recommendedName>
</protein>
<dbReference type="InParanoid" id="A0A1Y1Z9J1"/>
<keyword evidence="6" id="KW-0458">Lysosome</keyword>
<dbReference type="STRING" id="1314790.A0A1Y1Z9J1"/>
<comment type="subcellular location">
    <subcellularLocation>
        <location evidence="1">Cytoplasm</location>
    </subcellularLocation>
    <subcellularLocation>
        <location evidence="2">Lysosome membrane</location>
    </subcellularLocation>
</comment>
<evidence type="ECO:0000256" key="1">
    <source>
        <dbReference type="ARBA" id="ARBA00004496"/>
    </source>
</evidence>
<dbReference type="EMBL" id="MCFE01000012">
    <property type="protein sequence ID" value="ORY06943.1"/>
    <property type="molecule type" value="Genomic_DNA"/>
</dbReference>
<dbReference type="PROSITE" id="PS51836">
    <property type="entry name" value="DENN_FNIP12"/>
    <property type="match status" value="1"/>
</dbReference>
<feature type="region of interest" description="Disordered" evidence="7">
    <location>
        <begin position="225"/>
        <end position="266"/>
    </location>
</feature>
<accession>A0A1Y1Z9J1</accession>
<dbReference type="InterPro" id="IPR028086">
    <property type="entry name" value="FNIP_C_dom"/>
</dbReference>
<dbReference type="Pfam" id="PF14637">
    <property type="entry name" value="FNIP_M"/>
    <property type="match status" value="1"/>
</dbReference>
<keyword evidence="5" id="KW-0472">Membrane</keyword>
<dbReference type="Pfam" id="PF14638">
    <property type="entry name" value="FNIP_C"/>
    <property type="match status" value="1"/>
</dbReference>
<organism evidence="9 10">
    <name type="scientific">Basidiobolus meristosporus CBS 931.73</name>
    <dbReference type="NCBI Taxonomy" id="1314790"/>
    <lineage>
        <taxon>Eukaryota</taxon>
        <taxon>Fungi</taxon>
        <taxon>Fungi incertae sedis</taxon>
        <taxon>Zoopagomycota</taxon>
        <taxon>Entomophthoromycotina</taxon>
        <taxon>Basidiobolomycetes</taxon>
        <taxon>Basidiobolales</taxon>
        <taxon>Basidiobolaceae</taxon>
        <taxon>Basidiobolus</taxon>
    </lineage>
</organism>
<dbReference type="PANTHER" id="PTHR21634:SF9">
    <property type="entry name" value="RE13835P"/>
    <property type="match status" value="1"/>
</dbReference>
<dbReference type="GO" id="GO:0005737">
    <property type="term" value="C:cytoplasm"/>
    <property type="evidence" value="ECO:0007669"/>
    <property type="project" value="UniProtKB-SubCell"/>
</dbReference>
<feature type="compositionally biased region" description="Polar residues" evidence="7">
    <location>
        <begin position="97"/>
        <end position="113"/>
    </location>
</feature>
<dbReference type="OrthoDB" id="10051712at2759"/>
<keyword evidence="4" id="KW-0963">Cytoplasm</keyword>